<keyword evidence="2" id="KW-0378">Hydrolase</keyword>
<sequence>MINEIQETEKYEVPKSDTVYRNKDARKFTAVDLVNFQSSYLERFLKGTRRIHDLDWINICDGYALSLQFLLSERKREPGKEKEIEHKIKDLRSKILKVWDILKGFDQPVNSELMKLTEEEIQAWREEVVERDKYGNPTSIHYQKLGTKLKGKYEFVYRPEFKEFLYYDAVEGVNRERAREFISQRVREVLKEESSTYIVNEIISYIRDLSLVSEDQFRTPPGLINLKNGVFDWKERKLLPFSPDYHFRTSLPFNYNIHARKSQFFKVLEEITQDDMNKALIVLEVFAWMLIPGYPIQKAVAFFGTGNNGKSVILNFLQSFLGRENVSNTPLQTLCNNRFAVPGLRGKIANISGDVGSATLYDTSTFKQLTGGDEVEGEIKGLQSRPKFMNEAKMVFAFNRLPNTWDQSKAFYRRFKLVELIQDFSNRDDKDLIKKITKEADLQAVFNLIVEVFLPALSSKLEFHNQETIDETTQRYKLNSNPGLAFAEEMLEPNPDSEIEGRELYSLFTNWCKHEGVSPISPEAFGRTLIKYSEMAIHHKQKQKDGVRSYYYSGIQIKELDPEIEKSAYVQDDGEKNLRTFTEALNYYLETYHQKQSAYGSYVFYTLEKKSDGIQYRNIEKTYEPYAPKNFDPKKLQQNTEEKKSDHVFSQEGENLITSEDKSDLFESYKYKQVILETAFRISNGGKKIWLNPSDILENILYSTADIVISLEDLTEKILPSMAGEGLVLLSNGKICLTGKKLKEPKPKEPDNQGDSKETHYINLFMLEDRSFSATDGKDYTLHKGQTASIPEDTAKVLIERKWAIEVKGGVQP</sequence>
<evidence type="ECO:0000259" key="5">
    <source>
        <dbReference type="PROSITE" id="PS51206"/>
    </source>
</evidence>
<evidence type="ECO:0000256" key="2">
    <source>
        <dbReference type="ARBA" id="ARBA00022801"/>
    </source>
</evidence>
<keyword evidence="1" id="KW-0547">Nucleotide-binding</keyword>
<dbReference type="SMART" id="SM00885">
    <property type="entry name" value="D5_N"/>
    <property type="match status" value="1"/>
</dbReference>
<feature type="compositionally biased region" description="Basic and acidic residues" evidence="4">
    <location>
        <begin position="631"/>
        <end position="649"/>
    </location>
</feature>
<dbReference type="InterPro" id="IPR051620">
    <property type="entry name" value="ORF904-like_C"/>
</dbReference>
<dbReference type="InterPro" id="IPR014818">
    <property type="entry name" value="Phage/plasmid_primase_P4_C"/>
</dbReference>
<evidence type="ECO:0000256" key="1">
    <source>
        <dbReference type="ARBA" id="ARBA00022741"/>
    </source>
</evidence>
<dbReference type="InterPro" id="IPR006500">
    <property type="entry name" value="Helicase_put_C_phage/plasmid"/>
</dbReference>
<dbReference type="GO" id="GO:0016787">
    <property type="term" value="F:hydrolase activity"/>
    <property type="evidence" value="ECO:0007669"/>
    <property type="project" value="UniProtKB-KW"/>
</dbReference>
<dbReference type="InterPro" id="IPR014015">
    <property type="entry name" value="Helicase_SF3_DNA-vir"/>
</dbReference>
<dbReference type="AlphaFoldDB" id="A0A1R4A7V6"/>
<dbReference type="PROSITE" id="PS51206">
    <property type="entry name" value="SF3_HELICASE_1"/>
    <property type="match status" value="1"/>
</dbReference>
<feature type="region of interest" description="Disordered" evidence="4">
    <location>
        <begin position="630"/>
        <end position="653"/>
    </location>
</feature>
<dbReference type="Pfam" id="PF08706">
    <property type="entry name" value="D5_N"/>
    <property type="match status" value="1"/>
</dbReference>
<evidence type="ECO:0000256" key="3">
    <source>
        <dbReference type="ARBA" id="ARBA00022840"/>
    </source>
</evidence>
<proteinExistence type="predicted"/>
<dbReference type="Gene3D" id="3.40.50.300">
    <property type="entry name" value="P-loop containing nucleotide triphosphate hydrolases"/>
    <property type="match status" value="1"/>
</dbReference>
<reference evidence="7" key="1">
    <citation type="submission" date="2016-06" db="EMBL/GenBank/DDBJ databases">
        <authorList>
            <person name="Toshchakov V.S."/>
        </authorList>
    </citation>
    <scope>NUCLEOTIDE SEQUENCE [LARGE SCALE GENOMIC DNA]</scope>
    <source>
        <strain>PM4 (JCM 30641</strain>
        <strain evidence="7">\VKM B-2940)</strain>
    </source>
</reference>
<gene>
    <name evidence="6" type="ORF">CPM_1215</name>
</gene>
<dbReference type="InterPro" id="IPR045455">
    <property type="entry name" value="NrS-1_pol-like_helicase"/>
</dbReference>
<dbReference type="EMBL" id="LT719092">
    <property type="protein sequence ID" value="SJK85023.1"/>
    <property type="molecule type" value="Genomic_DNA"/>
</dbReference>
<name>A0A1R4A7V6_9ARCH</name>
<dbReference type="Proteomes" id="UP000187822">
    <property type="component" value="Chromosome I"/>
</dbReference>
<dbReference type="GeneID" id="30927810"/>
<feature type="domain" description="SF3 helicase" evidence="5">
    <location>
        <begin position="277"/>
        <end position="433"/>
    </location>
</feature>
<dbReference type="OrthoDB" id="142922at2157"/>
<evidence type="ECO:0000313" key="7">
    <source>
        <dbReference type="Proteomes" id="UP000187822"/>
    </source>
</evidence>
<evidence type="ECO:0000256" key="4">
    <source>
        <dbReference type="SAM" id="MobiDB-lite"/>
    </source>
</evidence>
<dbReference type="PANTHER" id="PTHR35372:SF2">
    <property type="entry name" value="SF3 HELICASE DOMAIN-CONTAINING PROTEIN"/>
    <property type="match status" value="1"/>
</dbReference>
<dbReference type="STRING" id="1673428.CPM_1215"/>
<dbReference type="NCBIfam" id="TIGR01613">
    <property type="entry name" value="primase_Cterm"/>
    <property type="match status" value="1"/>
</dbReference>
<dbReference type="InterPro" id="IPR036388">
    <property type="entry name" value="WH-like_DNA-bd_sf"/>
</dbReference>
<protein>
    <submittedName>
        <fullName evidence="6">p4 family phage/plasmid DNA primase</fullName>
    </submittedName>
</protein>
<dbReference type="GO" id="GO:0005524">
    <property type="term" value="F:ATP binding"/>
    <property type="evidence" value="ECO:0007669"/>
    <property type="project" value="UniProtKB-KW"/>
</dbReference>
<dbReference type="PANTHER" id="PTHR35372">
    <property type="entry name" value="ATP BINDING PROTEIN-RELATED"/>
    <property type="match status" value="1"/>
</dbReference>
<accession>A0A1R4A7V6</accession>
<dbReference type="RefSeq" id="WP_077076360.1">
    <property type="nucleotide sequence ID" value="NZ_LT719092.1"/>
</dbReference>
<organism evidence="6 7">
    <name type="scientific">Cuniculiplasma divulgatum</name>
    <dbReference type="NCBI Taxonomy" id="1673428"/>
    <lineage>
        <taxon>Archaea</taxon>
        <taxon>Methanobacteriati</taxon>
        <taxon>Thermoplasmatota</taxon>
        <taxon>Thermoplasmata</taxon>
        <taxon>Thermoplasmatales</taxon>
        <taxon>Cuniculiplasmataceae</taxon>
        <taxon>Cuniculiplasma</taxon>
    </lineage>
</organism>
<dbReference type="InterPro" id="IPR027417">
    <property type="entry name" value="P-loop_NTPase"/>
</dbReference>
<evidence type="ECO:0000313" key="6">
    <source>
        <dbReference type="EMBL" id="SJK85023.1"/>
    </source>
</evidence>
<dbReference type="Pfam" id="PF19263">
    <property type="entry name" value="DUF5906"/>
    <property type="match status" value="1"/>
</dbReference>
<keyword evidence="7" id="KW-1185">Reference proteome</keyword>
<keyword evidence="3" id="KW-0067">ATP-binding</keyword>
<dbReference type="SUPFAM" id="SSF52540">
    <property type="entry name" value="P-loop containing nucleoside triphosphate hydrolases"/>
    <property type="match status" value="1"/>
</dbReference>
<dbReference type="Gene3D" id="1.10.10.10">
    <property type="entry name" value="Winged helix-like DNA-binding domain superfamily/Winged helix DNA-binding domain"/>
    <property type="match status" value="1"/>
</dbReference>
<dbReference type="KEGG" id="cdiv:CPM_1215"/>